<evidence type="ECO:0000313" key="5">
    <source>
        <dbReference type="Proteomes" id="UP000193689"/>
    </source>
</evidence>
<gene>
    <name evidence="4" type="ORF">BCR38DRAFT_487519</name>
</gene>
<keyword evidence="2" id="KW-0812">Transmembrane</keyword>
<name>A0A1Y2DRL6_9PEZI</name>
<dbReference type="GeneID" id="63780380"/>
<dbReference type="InterPro" id="IPR051532">
    <property type="entry name" value="Ester_Hydrolysis_Enzymes"/>
</dbReference>
<evidence type="ECO:0000256" key="1">
    <source>
        <dbReference type="SAM" id="MobiDB-lite"/>
    </source>
</evidence>
<dbReference type="RefSeq" id="XP_040713861.1">
    <property type="nucleotide sequence ID" value="XM_040864168.1"/>
</dbReference>
<dbReference type="InterPro" id="IPR036514">
    <property type="entry name" value="SGNH_hydro_sf"/>
</dbReference>
<dbReference type="Proteomes" id="UP000193689">
    <property type="component" value="Unassembled WGS sequence"/>
</dbReference>
<keyword evidence="4" id="KW-0378">Hydrolase</keyword>
<dbReference type="OrthoDB" id="3915838at2759"/>
<dbReference type="Pfam" id="PF13472">
    <property type="entry name" value="Lipase_GDSL_2"/>
    <property type="match status" value="1"/>
</dbReference>
<dbReference type="AlphaFoldDB" id="A0A1Y2DRL6"/>
<feature type="domain" description="SGNH hydrolase-type esterase" evidence="3">
    <location>
        <begin position="145"/>
        <end position="289"/>
    </location>
</feature>
<protein>
    <submittedName>
        <fullName evidence="4">SGNH hydrolase-type esterase domain-containing protein</fullName>
    </submittedName>
</protein>
<accession>A0A1Y2DRL6</accession>
<dbReference type="Gene3D" id="3.40.50.1110">
    <property type="entry name" value="SGNH hydrolase"/>
    <property type="match status" value="1"/>
</dbReference>
<comment type="caution">
    <text evidence="4">The sequence shown here is derived from an EMBL/GenBank/DDBJ whole genome shotgun (WGS) entry which is preliminary data.</text>
</comment>
<keyword evidence="2" id="KW-1133">Transmembrane helix</keyword>
<dbReference type="GO" id="GO:0004622">
    <property type="term" value="F:phosphatidylcholine lysophospholipase activity"/>
    <property type="evidence" value="ECO:0007669"/>
    <property type="project" value="TreeGrafter"/>
</dbReference>
<keyword evidence="2" id="KW-0472">Membrane</keyword>
<sequence length="407" mass="45597">MEKYFDQLSSTPYVSALVAKRRLLFGVSIVFLILIALSLTETDDMNAWSQTAGGFGHISASNGTILNGTNTNVFSGVPGIIHTGPGYKRPGYELPLANGIPLRIMAIGASTTRGDESFDNNGFRRPVREHLVSIGNPVNFVGTQRVGNMTDNDIEAYPGARTGQMHRHAEQIVPKTKPNLYLVNVGSNDCFQDFDIPNFFKRYYTFIEYLLSASPRSTVVMGTLLPTTETARWNASERVHVVNTQLRRLHKIFEKEGKPVVLAEMAGVDGIQDANLSRDKMHPTSAGYEMMGRILLQAIIEADAKGFLRPAEPIYGIIQDGDLDRQDEKYGKWIQAKQAQELAARKTEEQELAKMTTELEKWTAYLELQKKQKNEKAQQKNQKKTDETTDEAQQQKNNGGMKLRRHT</sequence>
<dbReference type="PANTHER" id="PTHR30383">
    <property type="entry name" value="THIOESTERASE 1/PROTEASE 1/LYSOPHOSPHOLIPASE L1"/>
    <property type="match status" value="1"/>
</dbReference>
<dbReference type="PANTHER" id="PTHR30383:SF31">
    <property type="entry name" value="SGNH HYDROLASE-TYPE ESTERASE DOMAIN-CONTAINING PROTEIN-RELATED"/>
    <property type="match status" value="1"/>
</dbReference>
<dbReference type="InterPro" id="IPR013830">
    <property type="entry name" value="SGNH_hydro"/>
</dbReference>
<dbReference type="InParanoid" id="A0A1Y2DRL6"/>
<evidence type="ECO:0000259" key="3">
    <source>
        <dbReference type="Pfam" id="PF13472"/>
    </source>
</evidence>
<evidence type="ECO:0000256" key="2">
    <source>
        <dbReference type="SAM" id="Phobius"/>
    </source>
</evidence>
<organism evidence="4 5">
    <name type="scientific">Pseudomassariella vexata</name>
    <dbReference type="NCBI Taxonomy" id="1141098"/>
    <lineage>
        <taxon>Eukaryota</taxon>
        <taxon>Fungi</taxon>
        <taxon>Dikarya</taxon>
        <taxon>Ascomycota</taxon>
        <taxon>Pezizomycotina</taxon>
        <taxon>Sordariomycetes</taxon>
        <taxon>Xylariomycetidae</taxon>
        <taxon>Amphisphaeriales</taxon>
        <taxon>Pseudomassariaceae</taxon>
        <taxon>Pseudomassariella</taxon>
    </lineage>
</organism>
<feature type="compositionally biased region" description="Basic and acidic residues" evidence="1">
    <location>
        <begin position="371"/>
        <end position="387"/>
    </location>
</feature>
<dbReference type="SUPFAM" id="SSF52266">
    <property type="entry name" value="SGNH hydrolase"/>
    <property type="match status" value="1"/>
</dbReference>
<evidence type="ECO:0000313" key="4">
    <source>
        <dbReference type="EMBL" id="ORY61784.1"/>
    </source>
</evidence>
<keyword evidence="5" id="KW-1185">Reference proteome</keyword>
<reference evidence="4 5" key="1">
    <citation type="submission" date="2016-07" db="EMBL/GenBank/DDBJ databases">
        <title>Pervasive Adenine N6-methylation of Active Genes in Fungi.</title>
        <authorList>
            <consortium name="DOE Joint Genome Institute"/>
            <person name="Mondo S.J."/>
            <person name="Dannebaum R.O."/>
            <person name="Kuo R.C."/>
            <person name="Labutti K."/>
            <person name="Haridas S."/>
            <person name="Kuo A."/>
            <person name="Salamov A."/>
            <person name="Ahrendt S.R."/>
            <person name="Lipzen A."/>
            <person name="Sullivan W."/>
            <person name="Andreopoulos W.B."/>
            <person name="Clum A."/>
            <person name="Lindquist E."/>
            <person name="Daum C."/>
            <person name="Ramamoorthy G.K."/>
            <person name="Gryganskyi A."/>
            <person name="Culley D."/>
            <person name="Magnuson J.K."/>
            <person name="James T.Y."/>
            <person name="O'Malley M.A."/>
            <person name="Stajich J.E."/>
            <person name="Spatafora J.W."/>
            <person name="Visel A."/>
            <person name="Grigoriev I.V."/>
        </authorList>
    </citation>
    <scope>NUCLEOTIDE SEQUENCE [LARGE SCALE GENOMIC DNA]</scope>
    <source>
        <strain evidence="4 5">CBS 129021</strain>
    </source>
</reference>
<feature type="region of interest" description="Disordered" evidence="1">
    <location>
        <begin position="371"/>
        <end position="407"/>
    </location>
</feature>
<dbReference type="EMBL" id="MCFJ01000010">
    <property type="protein sequence ID" value="ORY61784.1"/>
    <property type="molecule type" value="Genomic_DNA"/>
</dbReference>
<proteinExistence type="predicted"/>
<feature type="transmembrane region" description="Helical" evidence="2">
    <location>
        <begin position="23"/>
        <end position="40"/>
    </location>
</feature>